<dbReference type="GO" id="GO:0012505">
    <property type="term" value="C:endomembrane system"/>
    <property type="evidence" value="ECO:0007669"/>
    <property type="project" value="UniProtKB-ARBA"/>
</dbReference>
<keyword evidence="4" id="KW-0472">Membrane</keyword>
<name>A0A563EUZ7_9PSEU</name>
<reference evidence="5 6" key="1">
    <citation type="submission" date="2019-07" db="EMBL/GenBank/DDBJ databases">
        <title>Lentzea xizangensis sp. nov., isolated from Qinghai-Tibetan Plateau Soils.</title>
        <authorList>
            <person name="Huang J."/>
        </authorList>
    </citation>
    <scope>NUCLEOTIDE SEQUENCE [LARGE SCALE GENOMIC DNA]</scope>
    <source>
        <strain evidence="5 6">FXJ1.1311</strain>
    </source>
</reference>
<evidence type="ECO:0000256" key="3">
    <source>
        <dbReference type="ARBA" id="ARBA00023121"/>
    </source>
</evidence>
<evidence type="ECO:0000256" key="1">
    <source>
        <dbReference type="ARBA" id="ARBA00004255"/>
    </source>
</evidence>
<dbReference type="Proteomes" id="UP000316639">
    <property type="component" value="Unassembled WGS sequence"/>
</dbReference>
<evidence type="ECO:0000256" key="2">
    <source>
        <dbReference type="ARBA" id="ARBA00023034"/>
    </source>
</evidence>
<evidence type="ECO:0000256" key="4">
    <source>
        <dbReference type="ARBA" id="ARBA00023136"/>
    </source>
</evidence>
<dbReference type="InterPro" id="IPR038261">
    <property type="entry name" value="GPP34-like_sf"/>
</dbReference>
<dbReference type="Pfam" id="PF05719">
    <property type="entry name" value="GPP34"/>
    <property type="match status" value="1"/>
</dbReference>
<dbReference type="EMBL" id="VOBR01000008">
    <property type="protein sequence ID" value="TWP51515.1"/>
    <property type="molecule type" value="Genomic_DNA"/>
</dbReference>
<protein>
    <submittedName>
        <fullName evidence="5">GPP34 family phosphoprotein</fullName>
    </submittedName>
</protein>
<dbReference type="OrthoDB" id="4962633at2"/>
<keyword evidence="6" id="KW-1185">Reference proteome</keyword>
<keyword evidence="3" id="KW-0446">Lipid-binding</keyword>
<comment type="subcellular location">
    <subcellularLocation>
        <location evidence="1">Golgi apparatus membrane</location>
        <topology evidence="1">Peripheral membrane protein</topology>
        <orientation evidence="1">Cytoplasmic side</orientation>
    </subcellularLocation>
</comment>
<dbReference type="GO" id="GO:0070273">
    <property type="term" value="F:phosphatidylinositol-4-phosphate binding"/>
    <property type="evidence" value="ECO:0007669"/>
    <property type="project" value="InterPro"/>
</dbReference>
<comment type="caution">
    <text evidence="5">The sequence shown here is derived from an EMBL/GenBank/DDBJ whole genome shotgun (WGS) entry which is preliminary data.</text>
</comment>
<evidence type="ECO:0000313" key="5">
    <source>
        <dbReference type="EMBL" id="TWP51515.1"/>
    </source>
</evidence>
<dbReference type="AlphaFoldDB" id="A0A563EUZ7"/>
<keyword evidence="2" id="KW-0333">Golgi apparatus</keyword>
<proteinExistence type="predicted"/>
<evidence type="ECO:0000313" key="6">
    <source>
        <dbReference type="Proteomes" id="UP000316639"/>
    </source>
</evidence>
<dbReference type="Gene3D" id="1.10.3630.10">
    <property type="entry name" value="yeast vps74-n-term truncation variant domain like"/>
    <property type="match status" value="1"/>
</dbReference>
<dbReference type="GO" id="GO:0005737">
    <property type="term" value="C:cytoplasm"/>
    <property type="evidence" value="ECO:0007669"/>
    <property type="project" value="UniProtKB-ARBA"/>
</dbReference>
<sequence length="233" mass="24415">MLRHPGLCRINVGSMLAEDLMLLLIDETDGRVLAGSTEVENALAGAVLLDLVNGGHVGFGPDGRKLQALSGSGDPFLHQALSRLDKPSKPQRAVERLRRNVRNDVMQRLADRGVLRLEKKKVLGLFPTTSWVIIDPGPSATVRNEVGAVLQGRAEPDARTGALISLVYAVKSVHKVVAGDRRELNARAKTISQGNWAGAAVKGALEAVQAAVMAGITASVSAATMSAGSSGSS</sequence>
<gene>
    <name evidence="5" type="ORF">FKR81_15035</name>
</gene>
<accession>A0A563EUZ7</accession>
<organism evidence="5 6">
    <name type="scientific">Lentzea tibetensis</name>
    <dbReference type="NCBI Taxonomy" id="2591470"/>
    <lineage>
        <taxon>Bacteria</taxon>
        <taxon>Bacillati</taxon>
        <taxon>Actinomycetota</taxon>
        <taxon>Actinomycetes</taxon>
        <taxon>Pseudonocardiales</taxon>
        <taxon>Pseudonocardiaceae</taxon>
        <taxon>Lentzea</taxon>
    </lineage>
</organism>
<dbReference type="InterPro" id="IPR008628">
    <property type="entry name" value="GPP34-like"/>
</dbReference>